<dbReference type="InterPro" id="IPR027478">
    <property type="entry name" value="LdcA_N"/>
</dbReference>
<evidence type="ECO:0000256" key="4">
    <source>
        <dbReference type="ARBA" id="ARBA00022801"/>
    </source>
</evidence>
<feature type="active site" description="Nucleophile" evidence="6">
    <location>
        <position position="108"/>
    </location>
</feature>
<keyword evidence="5" id="KW-0720">Serine protease</keyword>
<keyword evidence="3" id="KW-0645">Protease</keyword>
<evidence type="ECO:0000259" key="7">
    <source>
        <dbReference type="Pfam" id="PF02016"/>
    </source>
</evidence>
<evidence type="ECO:0000256" key="2">
    <source>
        <dbReference type="ARBA" id="ARBA00022645"/>
    </source>
</evidence>
<dbReference type="RefSeq" id="WP_053427083.1">
    <property type="nucleotide sequence ID" value="NZ_JAUKEI010000001.1"/>
</dbReference>
<feature type="active site" description="Charge relay system" evidence="6">
    <location>
        <position position="206"/>
    </location>
</feature>
<protein>
    <submittedName>
        <fullName evidence="9">Peptidase S66</fullName>
    </submittedName>
</protein>
<dbReference type="SUPFAM" id="SSF52317">
    <property type="entry name" value="Class I glutamine amidotransferase-like"/>
    <property type="match status" value="1"/>
</dbReference>
<sequence>MKASPLQKGDKVGVIAPASPPNVENFNKALPFLKELGLEPVIGKHLYEKNGYLAGKDEERLADLHDMFRDPEIKGIICACGGVGTGRIVSDLDFGLIGRNPKIFWGYSDITFLHTAIFQQTGLVTFHGPMLSSDIGLDSVPEWTKKSFDQLFGTEDVIYPESLSTIETLVEGKADGAVVGGNLTLLVNSLGTTHEIDTKGKLFFIEEIDEEPYKVDRMLNQLKMAGKLSDASGIIIGDFKNCDPVKRDRSLSLDEVINHHIIPAGKPTLKGFMIGHSSPSFAIPFGAHGFMDTQDLSFRIESGLRKGS</sequence>
<dbReference type="InterPro" id="IPR003507">
    <property type="entry name" value="S66_fam"/>
</dbReference>
<dbReference type="PIRSF" id="PIRSF028757">
    <property type="entry name" value="LD-carboxypeptidase"/>
    <property type="match status" value="1"/>
</dbReference>
<evidence type="ECO:0000256" key="6">
    <source>
        <dbReference type="PIRSR" id="PIRSR028757-1"/>
    </source>
</evidence>
<dbReference type="PANTHER" id="PTHR30237">
    <property type="entry name" value="MURAMOYLTETRAPEPTIDE CARBOXYPEPTIDASE"/>
    <property type="match status" value="1"/>
</dbReference>
<keyword evidence="2" id="KW-0121">Carboxypeptidase</keyword>
<dbReference type="CDD" id="cd07025">
    <property type="entry name" value="Peptidase_S66"/>
    <property type="match status" value="1"/>
</dbReference>
<dbReference type="SUPFAM" id="SSF141986">
    <property type="entry name" value="LD-carboxypeptidase A C-terminal domain-like"/>
    <property type="match status" value="1"/>
</dbReference>
<evidence type="ECO:0000313" key="9">
    <source>
        <dbReference type="EMBL" id="KON91886.1"/>
    </source>
</evidence>
<dbReference type="AlphaFoldDB" id="A0A0M0GR26"/>
<dbReference type="InterPro" id="IPR040921">
    <property type="entry name" value="Peptidase_S66C"/>
</dbReference>
<comment type="similarity">
    <text evidence="1">Belongs to the peptidase S66 family.</text>
</comment>
<dbReference type="EMBL" id="LGUE01000001">
    <property type="protein sequence ID" value="KON91886.1"/>
    <property type="molecule type" value="Genomic_DNA"/>
</dbReference>
<dbReference type="InterPro" id="IPR029062">
    <property type="entry name" value="Class_I_gatase-like"/>
</dbReference>
<evidence type="ECO:0000256" key="1">
    <source>
        <dbReference type="ARBA" id="ARBA00010233"/>
    </source>
</evidence>
<proteinExistence type="inferred from homology"/>
<dbReference type="GO" id="GO:0006508">
    <property type="term" value="P:proteolysis"/>
    <property type="evidence" value="ECO:0007669"/>
    <property type="project" value="UniProtKB-KW"/>
</dbReference>
<evidence type="ECO:0000259" key="8">
    <source>
        <dbReference type="Pfam" id="PF17676"/>
    </source>
</evidence>
<organism evidence="9 10">
    <name type="scientific">Rossellomorea marisflavi</name>
    <dbReference type="NCBI Taxonomy" id="189381"/>
    <lineage>
        <taxon>Bacteria</taxon>
        <taxon>Bacillati</taxon>
        <taxon>Bacillota</taxon>
        <taxon>Bacilli</taxon>
        <taxon>Bacillales</taxon>
        <taxon>Bacillaceae</taxon>
        <taxon>Rossellomorea</taxon>
    </lineage>
</organism>
<reference evidence="10" key="1">
    <citation type="submission" date="2015-07" db="EMBL/GenBank/DDBJ databases">
        <title>Fjat-14235 jcm11544.</title>
        <authorList>
            <person name="Liu B."/>
            <person name="Wang J."/>
            <person name="Zhu Y."/>
            <person name="Liu G."/>
            <person name="Chen Q."/>
            <person name="Chen Z."/>
            <person name="Lan J."/>
            <person name="Che J."/>
            <person name="Ge C."/>
            <person name="Shi H."/>
            <person name="Pan Z."/>
            <person name="Liu X."/>
        </authorList>
    </citation>
    <scope>NUCLEOTIDE SEQUENCE [LARGE SCALE GENOMIC DNA]</scope>
    <source>
        <strain evidence="10">JCM 11544</strain>
    </source>
</reference>
<dbReference type="Pfam" id="PF02016">
    <property type="entry name" value="Peptidase_S66"/>
    <property type="match status" value="1"/>
</dbReference>
<gene>
    <name evidence="9" type="ORF">AF331_05260</name>
</gene>
<feature type="domain" description="LD-carboxypeptidase C-terminal" evidence="8">
    <location>
        <begin position="176"/>
        <end position="288"/>
    </location>
</feature>
<dbReference type="STRING" id="189381.GCA_900166615_03234"/>
<feature type="active site" description="Charge relay system" evidence="6">
    <location>
        <position position="276"/>
    </location>
</feature>
<dbReference type="InterPro" id="IPR040449">
    <property type="entry name" value="Peptidase_S66_N"/>
</dbReference>
<evidence type="ECO:0000256" key="5">
    <source>
        <dbReference type="ARBA" id="ARBA00022825"/>
    </source>
</evidence>
<keyword evidence="4" id="KW-0378">Hydrolase</keyword>
<comment type="caution">
    <text evidence="9">The sequence shown here is derived from an EMBL/GenBank/DDBJ whole genome shotgun (WGS) entry which is preliminary data.</text>
</comment>
<dbReference type="Gene3D" id="3.40.50.10740">
    <property type="entry name" value="Class I glutamine amidotransferase-like"/>
    <property type="match status" value="1"/>
</dbReference>
<dbReference type="GO" id="GO:0004180">
    <property type="term" value="F:carboxypeptidase activity"/>
    <property type="evidence" value="ECO:0007669"/>
    <property type="project" value="UniProtKB-KW"/>
</dbReference>
<dbReference type="PANTHER" id="PTHR30237:SF2">
    <property type="entry name" value="MUREIN TETRAPEPTIDE CARBOXYPEPTIDASE"/>
    <property type="match status" value="1"/>
</dbReference>
<dbReference type="Proteomes" id="UP000037405">
    <property type="component" value="Unassembled WGS sequence"/>
</dbReference>
<accession>A0A0M0GR26</accession>
<dbReference type="PATRIC" id="fig|189381.12.peg.1184"/>
<evidence type="ECO:0000313" key="10">
    <source>
        <dbReference type="Proteomes" id="UP000037405"/>
    </source>
</evidence>
<dbReference type="Pfam" id="PF17676">
    <property type="entry name" value="Peptidase_S66C"/>
    <property type="match status" value="1"/>
</dbReference>
<dbReference type="GO" id="GO:0008236">
    <property type="term" value="F:serine-type peptidase activity"/>
    <property type="evidence" value="ECO:0007669"/>
    <property type="project" value="UniProtKB-KW"/>
</dbReference>
<feature type="domain" description="LD-carboxypeptidase N-terminal" evidence="7">
    <location>
        <begin position="12"/>
        <end position="128"/>
    </location>
</feature>
<keyword evidence="10" id="KW-1185">Reference proteome</keyword>
<dbReference type="OrthoDB" id="9807329at2"/>
<dbReference type="InterPro" id="IPR027461">
    <property type="entry name" value="Carboxypeptidase_A_C_sf"/>
</dbReference>
<name>A0A0M0GR26_9BACI</name>
<dbReference type="Gene3D" id="3.50.30.60">
    <property type="entry name" value="LD-carboxypeptidase A C-terminal domain-like"/>
    <property type="match status" value="1"/>
</dbReference>
<evidence type="ECO:0000256" key="3">
    <source>
        <dbReference type="ARBA" id="ARBA00022670"/>
    </source>
</evidence>